<dbReference type="Gene3D" id="3.10.100.10">
    <property type="entry name" value="Mannose-Binding Protein A, subunit A"/>
    <property type="match status" value="1"/>
</dbReference>
<accession>A0A813X692</accession>
<dbReference type="PROSITE" id="PS50041">
    <property type="entry name" value="C_TYPE_LECTIN_2"/>
    <property type="match status" value="1"/>
</dbReference>
<dbReference type="Pfam" id="PF05282">
    <property type="entry name" value="AAR2"/>
    <property type="match status" value="1"/>
</dbReference>
<dbReference type="EMBL" id="CAJNOC010001386">
    <property type="protein sequence ID" value="CAF0860393.1"/>
    <property type="molecule type" value="Genomic_DNA"/>
</dbReference>
<dbReference type="AlphaFoldDB" id="A0A813X692"/>
<proteinExistence type="predicted"/>
<dbReference type="InterPro" id="IPR016186">
    <property type="entry name" value="C-type_lectin-like/link_sf"/>
</dbReference>
<sequence>MLINLVFNSESFIRKYPNLFIQFIQVLFFQLNEIPEDFFTDIITSNNFLVVNLHNFFDNIKSLVDECIDDANEDYLKLNEKCAKFKNYLQEKFDFDFEQEPDEYAPVVCEDIIYQKIINDVLGENCSNNSVYWSLRTNSCLSCKTGFMKYSDMPNFCYRIESRWENFDDSKIYCESLGAFLFRPKTQKEREFFANTFFNSYVFVDSRITSVRQTYKWPDGSYVCGFDNFQPDNLLTLSESVLEIRANGKFNDLSNVGHEILENAKEYHIDGTFKFCPSIFKQFASIHAVFKNYVLPCAYIFLESKDANTYIESLKQIRNNAFNRNLERVLSDFEITFLIRINTVFKDVEIKGCWFHYCQAIKRNLFSLGLKKRFVNDWNFRFWIRRILVLPLIQVEYLERAFKIIVKELPSNDPNFLEFIRYFITQWLSGQMSPNVWYHHRSKKSRTNNDLERFHSRIHKTDLRPHPNIDDVIRYLKAFDCRMRDTYLTLIKIMNKFSNLTIQMKIN</sequence>
<gene>
    <name evidence="2" type="ORF">OXX778_LOCUS9408</name>
</gene>
<dbReference type="OrthoDB" id="6599060at2759"/>
<dbReference type="PANTHER" id="PTHR12689">
    <property type="entry name" value="A1 CISTRON SPLICING FACTOR AAR2-RELATED"/>
    <property type="match status" value="1"/>
</dbReference>
<reference evidence="2" key="1">
    <citation type="submission" date="2021-02" db="EMBL/GenBank/DDBJ databases">
        <authorList>
            <person name="Nowell W R."/>
        </authorList>
    </citation>
    <scope>NUCLEOTIDE SEQUENCE</scope>
    <source>
        <strain evidence="2">Ploen Becks lab</strain>
    </source>
</reference>
<dbReference type="Proteomes" id="UP000663879">
    <property type="component" value="Unassembled WGS sequence"/>
</dbReference>
<name>A0A813X692_9BILA</name>
<dbReference type="CDD" id="cd13778">
    <property type="entry name" value="Aar2_C"/>
    <property type="match status" value="1"/>
</dbReference>
<dbReference type="InterPro" id="IPR033648">
    <property type="entry name" value="AAR2_C"/>
</dbReference>
<evidence type="ECO:0000313" key="3">
    <source>
        <dbReference type="Proteomes" id="UP000663879"/>
    </source>
</evidence>
<dbReference type="CDD" id="cd00037">
    <property type="entry name" value="CLECT"/>
    <property type="match status" value="1"/>
</dbReference>
<dbReference type="SUPFAM" id="SSF56436">
    <property type="entry name" value="C-type lectin-like"/>
    <property type="match status" value="1"/>
</dbReference>
<dbReference type="GO" id="GO:0000244">
    <property type="term" value="P:spliceosomal tri-snRNP complex assembly"/>
    <property type="evidence" value="ECO:0007669"/>
    <property type="project" value="TreeGrafter"/>
</dbReference>
<dbReference type="InterPro" id="IPR001304">
    <property type="entry name" value="C-type_lectin-like"/>
</dbReference>
<dbReference type="InterPro" id="IPR038514">
    <property type="entry name" value="AAR2_C_sf"/>
</dbReference>
<dbReference type="InterPro" id="IPR016187">
    <property type="entry name" value="CTDL_fold"/>
</dbReference>
<evidence type="ECO:0000259" key="1">
    <source>
        <dbReference type="PROSITE" id="PS50041"/>
    </source>
</evidence>
<organism evidence="2 3">
    <name type="scientific">Brachionus calyciflorus</name>
    <dbReference type="NCBI Taxonomy" id="104777"/>
    <lineage>
        <taxon>Eukaryota</taxon>
        <taxon>Metazoa</taxon>
        <taxon>Spiralia</taxon>
        <taxon>Gnathifera</taxon>
        <taxon>Rotifera</taxon>
        <taxon>Eurotatoria</taxon>
        <taxon>Monogononta</taxon>
        <taxon>Pseudotrocha</taxon>
        <taxon>Ploima</taxon>
        <taxon>Brachionidae</taxon>
        <taxon>Brachionus</taxon>
    </lineage>
</organism>
<dbReference type="PANTHER" id="PTHR12689:SF4">
    <property type="entry name" value="PROTEIN AAR2 HOMOLOG"/>
    <property type="match status" value="1"/>
</dbReference>
<feature type="domain" description="C-type lectin" evidence="1">
    <location>
        <begin position="153"/>
        <end position="252"/>
    </location>
</feature>
<protein>
    <recommendedName>
        <fullName evidence="1">C-type lectin domain-containing protein</fullName>
    </recommendedName>
</protein>
<dbReference type="InterPro" id="IPR007946">
    <property type="entry name" value="AAR2"/>
</dbReference>
<keyword evidence="3" id="KW-1185">Reference proteome</keyword>
<evidence type="ECO:0000313" key="2">
    <source>
        <dbReference type="EMBL" id="CAF0860393.1"/>
    </source>
</evidence>
<dbReference type="Gene3D" id="1.25.40.550">
    <property type="entry name" value="Aar2, C-terminal domain-like"/>
    <property type="match status" value="1"/>
</dbReference>
<comment type="caution">
    <text evidence="2">The sequence shown here is derived from an EMBL/GenBank/DDBJ whole genome shotgun (WGS) entry which is preliminary data.</text>
</comment>